<sequence>MTEQPAISTLTLRHRIPGDWAADPWAEVRPLVDGVDVLGQVHPAGLALSCRHWTGPAETWPLAVTEEPRRIMITEPVCTAGCCGALFVTMRREGGEVVWDSWENTSDMNALPGVIRFDAAQYEAELARAAADRGWEEPVDTVARLLEGALLDSGWFERWGCVVTAVWPSREEPDTPEELGGPGGVEVEFREIGAPGKRPRSYGYELPVTHDRPPEDQARRLAARILADDPRKGAEIREP</sequence>
<reference evidence="1 2" key="1">
    <citation type="submission" date="2016-05" db="EMBL/GenBank/DDBJ databases">
        <title>Non-Contiguous Finished Genome Sequence of Streptomyces parvulus 2297 Integrated Site-Specifically with Actinophage R4.</title>
        <authorList>
            <person name="Nishizawa T."/>
            <person name="Miura T."/>
            <person name="Harada C."/>
            <person name="Guo Y."/>
            <person name="Narisawa K."/>
            <person name="Ohta H."/>
            <person name="Takahashi H."/>
            <person name="Shirai M."/>
        </authorList>
    </citation>
    <scope>NUCLEOTIDE SEQUENCE [LARGE SCALE GENOMIC DNA]</scope>
    <source>
        <strain evidence="1 2">2297</strain>
    </source>
</reference>
<organism evidence="1 2">
    <name type="scientific">Streptomyces parvulus</name>
    <dbReference type="NCBI Taxonomy" id="146923"/>
    <lineage>
        <taxon>Bacteria</taxon>
        <taxon>Bacillati</taxon>
        <taxon>Actinomycetota</taxon>
        <taxon>Actinomycetes</taxon>
        <taxon>Kitasatosporales</taxon>
        <taxon>Streptomycetaceae</taxon>
        <taxon>Streptomyces</taxon>
    </lineage>
</organism>
<gene>
    <name evidence="1" type="ORF">Spa2297_29345</name>
</gene>
<evidence type="ECO:0000313" key="1">
    <source>
        <dbReference type="EMBL" id="ANJ10727.1"/>
    </source>
</evidence>
<dbReference type="GeneID" id="91309012"/>
<protein>
    <submittedName>
        <fullName evidence="1">Uncharacterized protein</fullName>
    </submittedName>
</protein>
<proteinExistence type="predicted"/>
<dbReference type="RefSeq" id="WP_064731050.1">
    <property type="nucleotide sequence ID" value="NZ_BMRX01000013.1"/>
</dbReference>
<name>A0A191V747_9ACTN</name>
<dbReference type="Proteomes" id="UP000078468">
    <property type="component" value="Chromosome"/>
</dbReference>
<evidence type="ECO:0000313" key="2">
    <source>
        <dbReference type="Proteomes" id="UP000078468"/>
    </source>
</evidence>
<dbReference type="EMBL" id="CP015866">
    <property type="protein sequence ID" value="ANJ10727.1"/>
    <property type="molecule type" value="Genomic_DNA"/>
</dbReference>
<accession>A0A191V747</accession>
<dbReference type="KEGG" id="spav:Spa2297_29345"/>
<dbReference type="AlphaFoldDB" id="A0A191V747"/>